<sequence>MVVIDHDTGRLVWAGKGQSKATLQEFFTALGPDRCAQITHVSADSAKYIADVVATNCPDAVQVADPFHVVKWANDALGELRLQAWRDAKKALRANPKRPGRPARHDPPHLEAQRVHALTRVRYSLWKNPEDLTDRQQAKLEWLAVNDTRLYRAYLLKEGLRLVFQLPADQAPGALDAWCRSAAASRIPHMVDLQRTVRRQRTPILAAITHRLSNGRTESLNTKIRLRTRMAFGFKDPDALIALLMLTLGGHRPTLPGRT</sequence>
<protein>
    <submittedName>
        <fullName evidence="2">Unannotated protein</fullName>
    </submittedName>
</protein>
<dbReference type="Pfam" id="PF01610">
    <property type="entry name" value="DDE_Tnp_ISL3"/>
    <property type="match status" value="1"/>
</dbReference>
<proteinExistence type="predicted"/>
<dbReference type="PANTHER" id="PTHR33498">
    <property type="entry name" value="TRANSPOSASE FOR INSERTION SEQUENCE ELEMENT IS1557"/>
    <property type="match status" value="1"/>
</dbReference>
<evidence type="ECO:0000313" key="2">
    <source>
        <dbReference type="EMBL" id="CAB4772916.1"/>
    </source>
</evidence>
<dbReference type="AlphaFoldDB" id="A0A6J6VMU4"/>
<reference evidence="2" key="1">
    <citation type="submission" date="2020-05" db="EMBL/GenBank/DDBJ databases">
        <authorList>
            <person name="Chiriac C."/>
            <person name="Salcher M."/>
            <person name="Ghai R."/>
            <person name="Kavagutti S V."/>
        </authorList>
    </citation>
    <scope>NUCLEOTIDE SEQUENCE</scope>
</reference>
<dbReference type="InterPro" id="IPR047951">
    <property type="entry name" value="Transpos_ISL3"/>
</dbReference>
<dbReference type="EMBL" id="CAEZYQ010000054">
    <property type="protein sequence ID" value="CAB4772916.1"/>
    <property type="molecule type" value="Genomic_DNA"/>
</dbReference>
<feature type="domain" description="Transposase IS204/IS1001/IS1096/IS1165 DDE" evidence="1">
    <location>
        <begin position="2"/>
        <end position="242"/>
    </location>
</feature>
<dbReference type="PANTHER" id="PTHR33498:SF1">
    <property type="entry name" value="TRANSPOSASE FOR INSERTION SEQUENCE ELEMENT IS1557"/>
    <property type="match status" value="1"/>
</dbReference>
<organism evidence="2">
    <name type="scientific">freshwater metagenome</name>
    <dbReference type="NCBI Taxonomy" id="449393"/>
    <lineage>
        <taxon>unclassified sequences</taxon>
        <taxon>metagenomes</taxon>
        <taxon>ecological metagenomes</taxon>
    </lineage>
</organism>
<gene>
    <name evidence="2" type="ORF">UFOPK2761_03500</name>
</gene>
<accession>A0A6J6VMU4</accession>
<name>A0A6J6VMU4_9ZZZZ</name>
<evidence type="ECO:0000259" key="1">
    <source>
        <dbReference type="Pfam" id="PF01610"/>
    </source>
</evidence>
<dbReference type="InterPro" id="IPR002560">
    <property type="entry name" value="Transposase_DDE"/>
</dbReference>